<comment type="caution">
    <text evidence="1">The sequence shown here is derived from an EMBL/GenBank/DDBJ whole genome shotgun (WGS) entry which is preliminary data.</text>
</comment>
<gene>
    <name evidence="1" type="ORF">RCL2_002623400</name>
</gene>
<dbReference type="EMBL" id="BLAL01000285">
    <property type="protein sequence ID" value="GES99750.1"/>
    <property type="molecule type" value="Genomic_DNA"/>
</dbReference>
<dbReference type="Proteomes" id="UP000615446">
    <property type="component" value="Unassembled WGS sequence"/>
</dbReference>
<accession>A0A8H3M8G6</accession>
<dbReference type="AlphaFoldDB" id="A0A8H3M8G6"/>
<reference evidence="1" key="1">
    <citation type="submission" date="2019-10" db="EMBL/GenBank/DDBJ databases">
        <title>Conservation and host-specific expression of non-tandemly repeated heterogenous ribosome RNA gene in arbuscular mycorrhizal fungi.</title>
        <authorList>
            <person name="Maeda T."/>
            <person name="Kobayashi Y."/>
            <person name="Nakagawa T."/>
            <person name="Ezawa T."/>
            <person name="Yamaguchi K."/>
            <person name="Bino T."/>
            <person name="Nishimoto Y."/>
            <person name="Shigenobu S."/>
            <person name="Kawaguchi M."/>
        </authorList>
    </citation>
    <scope>NUCLEOTIDE SEQUENCE</scope>
    <source>
        <strain evidence="1">HR1</strain>
    </source>
</reference>
<name>A0A8H3M8G6_9GLOM</name>
<evidence type="ECO:0000313" key="2">
    <source>
        <dbReference type="Proteomes" id="UP000615446"/>
    </source>
</evidence>
<sequence>MVLPSSSVPEIIPFIQYKEREQNDIKTLKLEMLRINAPSNKLIETGHVLSQAPAERTLELKREVKPRKVPTLMEERSGGSE</sequence>
<protein>
    <submittedName>
        <fullName evidence="1">Uncharacterized protein</fullName>
    </submittedName>
</protein>
<organism evidence="1 2">
    <name type="scientific">Rhizophagus clarus</name>
    <dbReference type="NCBI Taxonomy" id="94130"/>
    <lineage>
        <taxon>Eukaryota</taxon>
        <taxon>Fungi</taxon>
        <taxon>Fungi incertae sedis</taxon>
        <taxon>Mucoromycota</taxon>
        <taxon>Glomeromycotina</taxon>
        <taxon>Glomeromycetes</taxon>
        <taxon>Glomerales</taxon>
        <taxon>Glomeraceae</taxon>
        <taxon>Rhizophagus</taxon>
    </lineage>
</organism>
<proteinExistence type="predicted"/>
<evidence type="ECO:0000313" key="1">
    <source>
        <dbReference type="EMBL" id="GES99750.1"/>
    </source>
</evidence>